<feature type="region of interest" description="Disordered" evidence="1">
    <location>
        <begin position="14"/>
        <end position="33"/>
    </location>
</feature>
<proteinExistence type="predicted"/>
<keyword evidence="4" id="KW-1185">Reference proteome</keyword>
<feature type="region of interest" description="Disordered" evidence="1">
    <location>
        <begin position="408"/>
        <end position="430"/>
    </location>
</feature>
<feature type="region of interest" description="Disordered" evidence="1">
    <location>
        <begin position="79"/>
        <end position="111"/>
    </location>
</feature>
<feature type="compositionally biased region" description="Basic and acidic residues" evidence="1">
    <location>
        <begin position="97"/>
        <end position="111"/>
    </location>
</feature>
<protein>
    <submittedName>
        <fullName evidence="3">Uncharacterized protein</fullName>
    </submittedName>
</protein>
<gene>
    <name evidence="3" type="ORF">FKW77_002482</name>
</gene>
<keyword evidence="2" id="KW-1133">Transmembrane helix</keyword>
<reference evidence="3 4" key="1">
    <citation type="submission" date="2019-07" db="EMBL/GenBank/DDBJ databases">
        <title>Finished genome of Venturia effusa.</title>
        <authorList>
            <person name="Young C.A."/>
            <person name="Cox M.P."/>
            <person name="Ganley A.R.D."/>
            <person name="David W.J."/>
        </authorList>
    </citation>
    <scope>NUCLEOTIDE SEQUENCE [LARGE SCALE GENOMIC DNA]</scope>
    <source>
        <strain evidence="4">albino</strain>
    </source>
</reference>
<dbReference type="OrthoDB" id="5398191at2759"/>
<evidence type="ECO:0000313" key="3">
    <source>
        <dbReference type="EMBL" id="QDS75374.1"/>
    </source>
</evidence>
<keyword evidence="2" id="KW-0472">Membrane</keyword>
<feature type="compositionally biased region" description="Basic and acidic residues" evidence="1">
    <location>
        <begin position="14"/>
        <end position="24"/>
    </location>
</feature>
<evidence type="ECO:0000256" key="1">
    <source>
        <dbReference type="SAM" id="MobiDB-lite"/>
    </source>
</evidence>
<organism evidence="3 4">
    <name type="scientific">Venturia effusa</name>
    <dbReference type="NCBI Taxonomy" id="50376"/>
    <lineage>
        <taxon>Eukaryota</taxon>
        <taxon>Fungi</taxon>
        <taxon>Dikarya</taxon>
        <taxon>Ascomycota</taxon>
        <taxon>Pezizomycotina</taxon>
        <taxon>Dothideomycetes</taxon>
        <taxon>Pleosporomycetidae</taxon>
        <taxon>Venturiales</taxon>
        <taxon>Venturiaceae</taxon>
        <taxon>Venturia</taxon>
    </lineage>
</organism>
<sequence length="430" mass="46703">MAMKYFNSLKGKVEHKVEKKEQHPADAQPVLNDEDEKFLERITSEEAPPPLPERPVVILDNGEKVVGKCAQTALMAGANEIPLPTSPPVEGDLNASKIDEPKDARSDEKKKKDYWSYVPNIRLGKGKGKEVAAADLQAAANAVKSSDKTTIEEDIAAAEAKKEQEDMASILDQLNLSAVNNRAFSFSKESQKLMEEFTQILKDIVNGVPTAYDDLEKLLTRSEGQLTKLFAAMPPFLQALVKSLPAKMTAGLGPEILAATSEKPGFDAKMAAAGSAGAKKAKSNLKIPSLKSLVGQKGAVVTMLRSILNFLKLRFPAVLTGTNVLMSLAVFLLLFVFWYCHKRGKETRLAREKLSAEDAGSDAESNYASEVDESTVLKREPGDVEPPIKLNDSLALEEKPSAALENLEDVLNQPEPSKVPLPATPIEAKK</sequence>
<evidence type="ECO:0000313" key="4">
    <source>
        <dbReference type="Proteomes" id="UP000316270"/>
    </source>
</evidence>
<dbReference type="Proteomes" id="UP000316270">
    <property type="component" value="Chromosome 13"/>
</dbReference>
<accession>A0A517LIA1</accession>
<feature type="region of interest" description="Disordered" evidence="1">
    <location>
        <begin position="360"/>
        <end position="391"/>
    </location>
</feature>
<keyword evidence="2" id="KW-0812">Transmembrane</keyword>
<name>A0A517LIA1_9PEZI</name>
<feature type="transmembrane region" description="Helical" evidence="2">
    <location>
        <begin position="315"/>
        <end position="339"/>
    </location>
</feature>
<dbReference type="AlphaFoldDB" id="A0A517LIA1"/>
<dbReference type="EMBL" id="CP042197">
    <property type="protein sequence ID" value="QDS75374.1"/>
    <property type="molecule type" value="Genomic_DNA"/>
</dbReference>
<evidence type="ECO:0000256" key="2">
    <source>
        <dbReference type="SAM" id="Phobius"/>
    </source>
</evidence>